<dbReference type="Gramene" id="KOM26138">
    <property type="protein sequence ID" value="KOM26138"/>
    <property type="gene ID" value="LR48_Vigan233s000500"/>
</dbReference>
<evidence type="ECO:0000313" key="1">
    <source>
        <dbReference type="EMBL" id="KOM26138.1"/>
    </source>
</evidence>
<evidence type="ECO:0000313" key="2">
    <source>
        <dbReference type="Proteomes" id="UP000053144"/>
    </source>
</evidence>
<dbReference type="AlphaFoldDB" id="A0A0L9T6D2"/>
<proteinExistence type="predicted"/>
<dbReference type="Proteomes" id="UP000053144">
    <property type="component" value="Unassembled WGS sequence"/>
</dbReference>
<protein>
    <submittedName>
        <fullName evidence="1">Uncharacterized protein</fullName>
    </submittedName>
</protein>
<accession>A0A0L9T6D2</accession>
<sequence length="205" mass="22814">MFSDRIYCTGYPIGCLKSVFIPTGCLSVKRSSNKDETAKNLFRAGKTMEKLNLNRSGSVPSGVLRTNFKPKAMVSAPMDSIRSEETMEKLNLNRSGSVPSGVLRTNFKPKTMTFWSLYFLLPFSESHSIIKGYNLEITDVVGEGELEFPYWPERINRFDKIGSPSADCIGAARSLVNARVVGVEHLHFRLRNALEGTLMISPLGL</sequence>
<reference evidence="2" key="1">
    <citation type="journal article" date="2015" name="Proc. Natl. Acad. Sci. U.S.A.">
        <title>Genome sequencing of adzuki bean (Vigna angularis) provides insight into high starch and low fat accumulation and domestication.</title>
        <authorList>
            <person name="Yang K."/>
            <person name="Tian Z."/>
            <person name="Chen C."/>
            <person name="Luo L."/>
            <person name="Zhao B."/>
            <person name="Wang Z."/>
            <person name="Yu L."/>
            <person name="Li Y."/>
            <person name="Sun Y."/>
            <person name="Li W."/>
            <person name="Chen Y."/>
            <person name="Li Y."/>
            <person name="Zhang Y."/>
            <person name="Ai D."/>
            <person name="Zhao J."/>
            <person name="Shang C."/>
            <person name="Ma Y."/>
            <person name="Wu B."/>
            <person name="Wang M."/>
            <person name="Gao L."/>
            <person name="Sun D."/>
            <person name="Zhang P."/>
            <person name="Guo F."/>
            <person name="Wang W."/>
            <person name="Li Y."/>
            <person name="Wang J."/>
            <person name="Varshney R.K."/>
            <person name="Wang J."/>
            <person name="Ling H.Q."/>
            <person name="Wan P."/>
        </authorList>
    </citation>
    <scope>NUCLEOTIDE SEQUENCE</scope>
    <source>
        <strain evidence="2">cv. Jingnong 6</strain>
    </source>
</reference>
<name>A0A0L9T6D2_PHAAN</name>
<organism evidence="1 2">
    <name type="scientific">Phaseolus angularis</name>
    <name type="common">Azuki bean</name>
    <name type="synonym">Vigna angularis</name>
    <dbReference type="NCBI Taxonomy" id="3914"/>
    <lineage>
        <taxon>Eukaryota</taxon>
        <taxon>Viridiplantae</taxon>
        <taxon>Streptophyta</taxon>
        <taxon>Embryophyta</taxon>
        <taxon>Tracheophyta</taxon>
        <taxon>Spermatophyta</taxon>
        <taxon>Magnoliopsida</taxon>
        <taxon>eudicotyledons</taxon>
        <taxon>Gunneridae</taxon>
        <taxon>Pentapetalae</taxon>
        <taxon>rosids</taxon>
        <taxon>fabids</taxon>
        <taxon>Fabales</taxon>
        <taxon>Fabaceae</taxon>
        <taxon>Papilionoideae</taxon>
        <taxon>50 kb inversion clade</taxon>
        <taxon>NPAAA clade</taxon>
        <taxon>indigoferoid/millettioid clade</taxon>
        <taxon>Phaseoleae</taxon>
        <taxon>Vigna</taxon>
    </lineage>
</organism>
<dbReference type="EMBL" id="KQ258307">
    <property type="protein sequence ID" value="KOM26138.1"/>
    <property type="molecule type" value="Genomic_DNA"/>
</dbReference>
<gene>
    <name evidence="1" type="ORF">LR48_Vigan233s000500</name>
</gene>